<sequence>MSRSSAPGSIISSISLPLFTNGVQAGQPSLHILGPRPAPMSVAGSGSDAQHWVGTWSSVQDTAKVQQSDGSTASVTGKTLRIPAHIS</sequence>
<evidence type="ECO:0000313" key="1">
    <source>
        <dbReference type="EMBL" id="SEB29682.1"/>
    </source>
</evidence>
<organism evidence="1 2">
    <name type="scientific">Streptomyces misionensis</name>
    <dbReference type="NCBI Taxonomy" id="67331"/>
    <lineage>
        <taxon>Bacteria</taxon>
        <taxon>Bacillati</taxon>
        <taxon>Actinomycetota</taxon>
        <taxon>Actinomycetes</taxon>
        <taxon>Kitasatosporales</taxon>
        <taxon>Streptomycetaceae</taxon>
        <taxon>Streptomyces</taxon>
    </lineage>
</organism>
<gene>
    <name evidence="1" type="ORF">SAMN04490357_0017</name>
</gene>
<dbReference type="STRING" id="67331.SAMN04490357_0017"/>
<accession>A0A1H4I8S3</accession>
<dbReference type="Proteomes" id="UP000182375">
    <property type="component" value="Unassembled WGS sequence"/>
</dbReference>
<dbReference type="AlphaFoldDB" id="A0A1H4I8S3"/>
<protein>
    <submittedName>
        <fullName evidence="1">Uncharacterized protein</fullName>
    </submittedName>
</protein>
<name>A0A1H4I8S3_9ACTN</name>
<feature type="non-terminal residue" evidence="1">
    <location>
        <position position="87"/>
    </location>
</feature>
<dbReference type="EMBL" id="FNTD01000002">
    <property type="protein sequence ID" value="SEB29682.1"/>
    <property type="molecule type" value="Genomic_DNA"/>
</dbReference>
<proteinExistence type="predicted"/>
<evidence type="ECO:0000313" key="2">
    <source>
        <dbReference type="Proteomes" id="UP000182375"/>
    </source>
</evidence>
<reference evidence="1 2" key="1">
    <citation type="submission" date="2016-10" db="EMBL/GenBank/DDBJ databases">
        <authorList>
            <person name="de Groot N.N."/>
        </authorList>
    </citation>
    <scope>NUCLEOTIDE SEQUENCE [LARGE SCALE GENOMIC DNA]</scope>
    <source>
        <strain evidence="1 2">DSM 40306</strain>
    </source>
</reference>